<sequence>MNLTRLARVARTEWRHQVRRPLFWVLLVLLVGVVWGLSSGSVTIASGSSEVGGKKAWMTSEFAVAQTVLLLTFLLFSFFVSVGAGMSVISDDEARVQPLLHTTPLTPAEYVWGKFLAVLGAYVLALAVLMGLLVFFHHVVPAGESAEFRGPFALGHYVRSALWFGLPLIVFMTGAAFAMGERTRRAVPVYFLPVGLFFLCVFFLWEWSPGWLDPRVNQLLMALDPAGFRWLTETWIKVDRGVDFYNTQPVGLDALFVTSRCMLMALGLGAVAWSERHFRRALRGEVKVRPSRAVRNRLIEPPPAQVALSHAEAPLAALGMVVRPPGFWAGLATVTRAEARGLLSQPGLYLFLPLLLVQMVSQAATAVGPFDTELLLVPGRFAVRSMNAASVLVCLLLMFYVVESLEREQASGFSPIHDALPVRTLSVLLGKALANGLVAVALLGIMGLAGTLVQVSQGTVPLSLTPYVLVWGLLLLPTFFLWTAFILAARAVTGGRFGTYALALGALGLTGFLSVREDLTWVTNWPLWDAVRWTDLGAFQVDRVALVLNRVATLGVAVFFIALAVRLDGRRARDSVTTLESLKPSGLLRGVWRLTPYWVVPAVALVWLGVLVGQGHQGAAAKKRAKQYWQKNLATWKDAPQPMLADVDLDVDLEPEASAFRMKGTYTLVNRHDAPLKQFALSGGDAWTDVRWTLEGKDVTPEDRAGLYVFTPAAPLVPGASLKVGFQYQGRVPDGVSRAGGSLNEFILPSGAVLTSEGTTFAPVVGYLEERGVDPKENRYEPRVYPDDFHEGRTEAAWGSGLPFPLRIRVSGPEAYTLNSVGVRESDTVKDGRRTTVWRSDHPVSFFNVIAGKWARVEGAGTTVFHHPEHGYNVKEMSRGLEASRRYYSEWFHPFPWKELKLSEFAGLDDYAQGFPTDITFSESIGFLTRTTPESNAVLLVTAHEAAHQWWGNLLIPGKGPGGNVLSEGLSHYSALKLIEQLDGAEARAQNARRMEERYAKERRVDGEQPLVKLDGSREGDTVVLYEKGGWTFLMLEDLMGRPAMHAGLQAFLQRYMNNEDHPVLQDFLAVMRPFAPDAAAFDAFTRQAFFEVVVPEYRVTDATVTKEGGQWVTTATVTNVGAGRMPVDVAVVKGERGASPPGEANPAADFHEARVRVEPVAGVAARVTVRSDFAPERLVVDPDVRVLQLRREQARAPLTAP</sequence>
<feature type="domain" description="Peptidase M1 membrane alanine aminopeptidase" evidence="3">
    <location>
        <begin position="930"/>
        <end position="1060"/>
    </location>
</feature>
<keyword evidence="1" id="KW-0175">Coiled coil</keyword>
<keyword evidence="2" id="KW-0472">Membrane</keyword>
<feature type="transmembrane region" description="Helical" evidence="2">
    <location>
        <begin position="467"/>
        <end position="488"/>
    </location>
</feature>
<feature type="transmembrane region" description="Helical" evidence="2">
    <location>
        <begin position="544"/>
        <end position="565"/>
    </location>
</feature>
<evidence type="ECO:0000256" key="2">
    <source>
        <dbReference type="SAM" id="Phobius"/>
    </source>
</evidence>
<dbReference type="EMBL" id="RAWG01000148">
    <property type="protein sequence ID" value="RKH39884.1"/>
    <property type="molecule type" value="Genomic_DNA"/>
</dbReference>
<dbReference type="PANTHER" id="PTHR43471">
    <property type="entry name" value="ABC TRANSPORTER PERMEASE"/>
    <property type="match status" value="1"/>
</dbReference>
<gene>
    <name evidence="4" type="ORF">D7X12_22380</name>
</gene>
<evidence type="ECO:0000313" key="4">
    <source>
        <dbReference type="EMBL" id="RKH39884.1"/>
    </source>
</evidence>
<feature type="transmembrane region" description="Helical" evidence="2">
    <location>
        <begin position="254"/>
        <end position="273"/>
    </location>
</feature>
<feature type="transmembrane region" description="Helical" evidence="2">
    <location>
        <begin position="597"/>
        <end position="616"/>
    </location>
</feature>
<feature type="transmembrane region" description="Helical" evidence="2">
    <location>
        <begin position="187"/>
        <end position="205"/>
    </location>
</feature>
<evidence type="ECO:0000256" key="1">
    <source>
        <dbReference type="SAM" id="Coils"/>
    </source>
</evidence>
<dbReference type="RefSeq" id="WP_120627316.1">
    <property type="nucleotide sequence ID" value="NZ_RAWG01000148.1"/>
</dbReference>
<organism evidence="4 5">
    <name type="scientific">Corallococcus sicarius</name>
    <dbReference type="NCBI Taxonomy" id="2316726"/>
    <lineage>
        <taxon>Bacteria</taxon>
        <taxon>Pseudomonadati</taxon>
        <taxon>Myxococcota</taxon>
        <taxon>Myxococcia</taxon>
        <taxon>Myxococcales</taxon>
        <taxon>Cystobacterineae</taxon>
        <taxon>Myxococcaceae</taxon>
        <taxon>Corallococcus</taxon>
    </lineage>
</organism>
<dbReference type="OrthoDB" id="100605at2"/>
<dbReference type="GO" id="GO:0008270">
    <property type="term" value="F:zinc ion binding"/>
    <property type="evidence" value="ECO:0007669"/>
    <property type="project" value="InterPro"/>
</dbReference>
<dbReference type="Gene3D" id="1.10.390.10">
    <property type="entry name" value="Neutral Protease Domain 2"/>
    <property type="match status" value="1"/>
</dbReference>
<dbReference type="SUPFAM" id="SSF55486">
    <property type="entry name" value="Metalloproteases ('zincins'), catalytic domain"/>
    <property type="match status" value="1"/>
</dbReference>
<feature type="transmembrane region" description="Helical" evidence="2">
    <location>
        <begin position="21"/>
        <end position="44"/>
    </location>
</feature>
<feature type="transmembrane region" description="Helical" evidence="2">
    <location>
        <begin position="64"/>
        <end position="89"/>
    </location>
</feature>
<dbReference type="InterPro" id="IPR027268">
    <property type="entry name" value="Peptidase_M4/M1_CTD_sf"/>
</dbReference>
<keyword evidence="5" id="KW-1185">Reference proteome</keyword>
<feature type="transmembrane region" description="Helical" evidence="2">
    <location>
        <begin position="382"/>
        <end position="402"/>
    </location>
</feature>
<dbReference type="Pfam" id="PF01433">
    <property type="entry name" value="Peptidase_M1"/>
    <property type="match status" value="1"/>
</dbReference>
<dbReference type="Proteomes" id="UP000273405">
    <property type="component" value="Unassembled WGS sequence"/>
</dbReference>
<evidence type="ECO:0000313" key="5">
    <source>
        <dbReference type="Proteomes" id="UP000273405"/>
    </source>
</evidence>
<comment type="caution">
    <text evidence="4">The sequence shown here is derived from an EMBL/GenBank/DDBJ whole genome shotgun (WGS) entry which is preliminary data.</text>
</comment>
<dbReference type="InterPro" id="IPR014782">
    <property type="entry name" value="Peptidase_M1_dom"/>
</dbReference>
<feature type="transmembrane region" description="Helical" evidence="2">
    <location>
        <begin position="110"/>
        <end position="140"/>
    </location>
</feature>
<accession>A0A3A8NKD0</accession>
<keyword evidence="2" id="KW-1133">Transmembrane helix</keyword>
<protein>
    <recommendedName>
        <fullName evidence="3">Peptidase M1 membrane alanine aminopeptidase domain-containing protein</fullName>
    </recommendedName>
</protein>
<feature type="coiled-coil region" evidence="1">
    <location>
        <begin position="975"/>
        <end position="1002"/>
    </location>
</feature>
<dbReference type="GO" id="GO:0008237">
    <property type="term" value="F:metallopeptidase activity"/>
    <property type="evidence" value="ECO:0007669"/>
    <property type="project" value="InterPro"/>
</dbReference>
<reference evidence="5" key="1">
    <citation type="submission" date="2018-09" db="EMBL/GenBank/DDBJ databases">
        <authorList>
            <person name="Livingstone P.G."/>
            <person name="Whitworth D.E."/>
        </authorList>
    </citation>
    <scope>NUCLEOTIDE SEQUENCE [LARGE SCALE GENOMIC DNA]</scope>
    <source>
        <strain evidence="5">CA040B</strain>
    </source>
</reference>
<feature type="transmembrane region" description="Helical" evidence="2">
    <location>
        <begin position="160"/>
        <end position="180"/>
    </location>
</feature>
<name>A0A3A8NKD0_9BACT</name>
<feature type="transmembrane region" description="Helical" evidence="2">
    <location>
        <begin position="432"/>
        <end position="455"/>
    </location>
</feature>
<evidence type="ECO:0000259" key="3">
    <source>
        <dbReference type="Pfam" id="PF01433"/>
    </source>
</evidence>
<feature type="transmembrane region" description="Helical" evidence="2">
    <location>
        <begin position="497"/>
        <end position="515"/>
    </location>
</feature>
<dbReference type="AlphaFoldDB" id="A0A3A8NKD0"/>
<feature type="transmembrane region" description="Helical" evidence="2">
    <location>
        <begin position="348"/>
        <end position="370"/>
    </location>
</feature>
<keyword evidence="2" id="KW-0812">Transmembrane</keyword>
<proteinExistence type="predicted"/>